<gene>
    <name evidence="2" type="ORF">UU34_C0035G0007</name>
</gene>
<evidence type="ECO:0000256" key="1">
    <source>
        <dbReference type="SAM" id="Phobius"/>
    </source>
</evidence>
<dbReference type="AlphaFoldDB" id="A0A0G0U836"/>
<feature type="non-terminal residue" evidence="2">
    <location>
        <position position="168"/>
    </location>
</feature>
<keyword evidence="1" id="KW-0812">Transmembrane</keyword>
<reference evidence="2 3" key="1">
    <citation type="journal article" date="2015" name="Nature">
        <title>rRNA introns, odd ribosomes, and small enigmatic genomes across a large radiation of phyla.</title>
        <authorList>
            <person name="Brown C.T."/>
            <person name="Hug L.A."/>
            <person name="Thomas B.C."/>
            <person name="Sharon I."/>
            <person name="Castelle C.J."/>
            <person name="Singh A."/>
            <person name="Wilkins M.J."/>
            <person name="Williams K.H."/>
            <person name="Banfield J.F."/>
        </authorList>
    </citation>
    <scope>NUCLEOTIDE SEQUENCE [LARGE SCALE GENOMIC DNA]</scope>
</reference>
<protein>
    <submittedName>
        <fullName evidence="2">Uncharacterized protein</fullName>
    </submittedName>
</protein>
<proteinExistence type="predicted"/>
<keyword evidence="1" id="KW-1133">Transmembrane helix</keyword>
<feature type="transmembrane region" description="Helical" evidence="1">
    <location>
        <begin position="147"/>
        <end position="167"/>
    </location>
</feature>
<accession>A0A0G0U836</accession>
<keyword evidence="1" id="KW-0472">Membrane</keyword>
<dbReference type="Proteomes" id="UP000034854">
    <property type="component" value="Unassembled WGS sequence"/>
</dbReference>
<evidence type="ECO:0000313" key="3">
    <source>
        <dbReference type="Proteomes" id="UP000034854"/>
    </source>
</evidence>
<comment type="caution">
    <text evidence="2">The sequence shown here is derived from an EMBL/GenBank/DDBJ whole genome shotgun (WGS) entry which is preliminary data.</text>
</comment>
<organism evidence="2 3">
    <name type="scientific">Candidatus Curtissbacteria bacterium GW2011_GWA1_41_11</name>
    <dbReference type="NCBI Taxonomy" id="1618409"/>
    <lineage>
        <taxon>Bacteria</taxon>
        <taxon>Candidatus Curtissiibacteriota</taxon>
    </lineage>
</organism>
<evidence type="ECO:0000313" key="2">
    <source>
        <dbReference type="EMBL" id="KKR85164.1"/>
    </source>
</evidence>
<name>A0A0G0U836_9BACT</name>
<sequence>MSSFLLKEISKREKIIILLSDEVVFQKTFPKDQIITDGDFQKFVAAIPFDPLNLSAKQVKTQNELYFTGTNKTLYEIVVSLLAQHKIKVQAVVPAIIFGINDPLISNNLSNITSNSKLLKAANFLEKVKAPENLPAKSKIENIRNKNVTQAILAVFAILLFSTAAALL</sequence>
<dbReference type="EMBL" id="LCAG01000035">
    <property type="protein sequence ID" value="KKR85164.1"/>
    <property type="molecule type" value="Genomic_DNA"/>
</dbReference>